<feature type="binding site" evidence="2">
    <location>
        <position position="317"/>
    </location>
    <ligand>
        <name>Zn(2+)</name>
        <dbReference type="ChEBI" id="CHEBI:29105"/>
        <note>catalytic</note>
    </ligand>
</feature>
<evidence type="ECO:0000313" key="5">
    <source>
        <dbReference type="EMBL" id="OXA44531.1"/>
    </source>
</evidence>
<reference evidence="5 6" key="1">
    <citation type="submission" date="2015-12" db="EMBL/GenBank/DDBJ databases">
        <title>The genome of Folsomia candida.</title>
        <authorList>
            <person name="Faddeeva A."/>
            <person name="Derks M.F."/>
            <person name="Anvar Y."/>
            <person name="Smit S."/>
            <person name="Van Straalen N."/>
            <person name="Roelofs D."/>
        </authorList>
    </citation>
    <scope>NUCLEOTIDE SEQUENCE [LARGE SCALE GENOMIC DNA]</scope>
    <source>
        <strain evidence="5 6">VU population</strain>
        <tissue evidence="5">Whole body</tissue>
    </source>
</reference>
<dbReference type="PANTHER" id="PTHR11905:SF159">
    <property type="entry name" value="ADAM METALLOPROTEASE"/>
    <property type="match status" value="1"/>
</dbReference>
<proteinExistence type="predicted"/>
<evidence type="ECO:0000256" key="1">
    <source>
        <dbReference type="ARBA" id="ARBA00023049"/>
    </source>
</evidence>
<keyword evidence="1" id="KW-0378">Hydrolase</keyword>
<keyword evidence="2" id="KW-0479">Metal-binding</keyword>
<keyword evidence="1" id="KW-0482">Metalloprotease</keyword>
<dbReference type="AlphaFoldDB" id="A0A226DIX7"/>
<dbReference type="GO" id="GO:0004222">
    <property type="term" value="F:metalloendopeptidase activity"/>
    <property type="evidence" value="ECO:0007669"/>
    <property type="project" value="InterPro"/>
</dbReference>
<dbReference type="OrthoDB" id="7695528at2759"/>
<dbReference type="InterPro" id="IPR024079">
    <property type="entry name" value="MetalloPept_cat_dom_sf"/>
</dbReference>
<dbReference type="EMBL" id="LNIX01000019">
    <property type="protein sequence ID" value="OXA44531.1"/>
    <property type="molecule type" value="Genomic_DNA"/>
</dbReference>
<keyword evidence="1" id="KW-0645">Protease</keyword>
<dbReference type="PANTHER" id="PTHR11905">
    <property type="entry name" value="ADAM A DISINTEGRIN AND METALLOPROTEASE DOMAIN"/>
    <property type="match status" value="1"/>
</dbReference>
<sequence>MELLRTLIVMVFLTGAYSAPKSEFVRIVISSNEGEIQLNLRKPDTPIFHDNFKVILSTRSELGETILLDGTPSKEIISQLDDQIHIDPDSNAVVRLTKVNGQAKLFGHINNRMISYHEDENIHKLADENLSEEVSDYLEIPDEIRLAHPPVAVNRSTDAVVTVELLIVVDNMLTLLLGGDINRIIEYYAITVRSVNNRYATSTDPSVTVKLVGIVVIQNIENQPFIENHRKLNGNYDPFGILPDFARFLVTNGSAFPLHDLGALLTGVNMGYAGGIAYLGGACQETVRASISRDEGATFRGIGVLAHEMGHNLGAPHDGDAASGTDSCPNADRYIMSTAGGFGPNGYNFSTCSRTNMNTFFGTATANCLYSQESPTWHTPSPLLPGDLINLDDFCRVYRPDAYVSDTHTPDELCQNVRCKYRAPCEPPNEHLVCNWDVTLNQMAPDGVSCGIGGRCTLGMCQN</sequence>
<feature type="domain" description="Peptidase M12B" evidence="4">
    <location>
        <begin position="161"/>
        <end position="373"/>
    </location>
</feature>
<dbReference type="GO" id="GO:0046872">
    <property type="term" value="F:metal ion binding"/>
    <property type="evidence" value="ECO:0007669"/>
    <property type="project" value="UniProtKB-KW"/>
</dbReference>
<keyword evidence="5" id="KW-0401">Integrin</keyword>
<gene>
    <name evidence="5" type="ORF">Fcan01_20453</name>
</gene>
<dbReference type="Gene3D" id="3.40.390.10">
    <property type="entry name" value="Collagenase (Catalytic Domain)"/>
    <property type="match status" value="1"/>
</dbReference>
<organism evidence="5 6">
    <name type="scientific">Folsomia candida</name>
    <name type="common">Springtail</name>
    <dbReference type="NCBI Taxonomy" id="158441"/>
    <lineage>
        <taxon>Eukaryota</taxon>
        <taxon>Metazoa</taxon>
        <taxon>Ecdysozoa</taxon>
        <taxon>Arthropoda</taxon>
        <taxon>Hexapoda</taxon>
        <taxon>Collembola</taxon>
        <taxon>Entomobryomorpha</taxon>
        <taxon>Isotomoidea</taxon>
        <taxon>Isotomidae</taxon>
        <taxon>Proisotominae</taxon>
        <taxon>Folsomia</taxon>
    </lineage>
</organism>
<evidence type="ECO:0000259" key="4">
    <source>
        <dbReference type="PROSITE" id="PS50215"/>
    </source>
</evidence>
<keyword evidence="3" id="KW-0732">Signal</keyword>
<feature type="active site" evidence="2">
    <location>
        <position position="308"/>
    </location>
</feature>
<keyword evidence="2" id="KW-0862">Zinc</keyword>
<protein>
    <submittedName>
        <fullName evidence="5">A disintegrin and metalloproteinase with thrombospondin motifs 9</fullName>
    </submittedName>
</protein>
<name>A0A226DIX7_FOLCA</name>
<feature type="signal peptide" evidence="3">
    <location>
        <begin position="1"/>
        <end position="18"/>
    </location>
</feature>
<evidence type="ECO:0000256" key="3">
    <source>
        <dbReference type="SAM" id="SignalP"/>
    </source>
</evidence>
<feature type="binding site" evidence="2">
    <location>
        <position position="311"/>
    </location>
    <ligand>
        <name>Zn(2+)</name>
        <dbReference type="ChEBI" id="CHEBI:29105"/>
        <note>catalytic</note>
    </ligand>
</feature>
<dbReference type="GO" id="GO:0007229">
    <property type="term" value="P:integrin-mediated signaling pathway"/>
    <property type="evidence" value="ECO:0007669"/>
    <property type="project" value="UniProtKB-KW"/>
</dbReference>
<keyword evidence="6" id="KW-1185">Reference proteome</keyword>
<feature type="binding site" evidence="2">
    <location>
        <position position="307"/>
    </location>
    <ligand>
        <name>Zn(2+)</name>
        <dbReference type="ChEBI" id="CHEBI:29105"/>
        <note>catalytic</note>
    </ligand>
</feature>
<feature type="chain" id="PRO_5012804814" evidence="3">
    <location>
        <begin position="19"/>
        <end position="463"/>
    </location>
</feature>
<dbReference type="GO" id="GO:0006509">
    <property type="term" value="P:membrane protein ectodomain proteolysis"/>
    <property type="evidence" value="ECO:0007669"/>
    <property type="project" value="TreeGrafter"/>
</dbReference>
<evidence type="ECO:0000256" key="2">
    <source>
        <dbReference type="PROSITE-ProRule" id="PRU00276"/>
    </source>
</evidence>
<comment type="caution">
    <text evidence="2">Lacks conserved residue(s) required for the propagation of feature annotation.</text>
</comment>
<dbReference type="InterPro" id="IPR001590">
    <property type="entry name" value="Peptidase_M12B"/>
</dbReference>
<comment type="caution">
    <text evidence="5">The sequence shown here is derived from an EMBL/GenBank/DDBJ whole genome shotgun (WGS) entry which is preliminary data.</text>
</comment>
<accession>A0A226DIX7</accession>
<dbReference type="PROSITE" id="PS50215">
    <property type="entry name" value="ADAM_MEPRO"/>
    <property type="match status" value="1"/>
</dbReference>
<dbReference type="Pfam" id="PF13688">
    <property type="entry name" value="Reprolysin_5"/>
    <property type="match status" value="1"/>
</dbReference>
<dbReference type="SUPFAM" id="SSF55486">
    <property type="entry name" value="Metalloproteases ('zincins'), catalytic domain"/>
    <property type="match status" value="1"/>
</dbReference>
<evidence type="ECO:0000313" key="6">
    <source>
        <dbReference type="Proteomes" id="UP000198287"/>
    </source>
</evidence>
<dbReference type="Proteomes" id="UP000198287">
    <property type="component" value="Unassembled WGS sequence"/>
</dbReference>
<dbReference type="OMA" id="CENEMQI"/>